<dbReference type="InterPro" id="IPR006597">
    <property type="entry name" value="Sel1-like"/>
</dbReference>
<organism evidence="3 4">
    <name type="scientific">Micavibrio aeruginosavorus</name>
    <dbReference type="NCBI Taxonomy" id="349221"/>
    <lineage>
        <taxon>Bacteria</taxon>
        <taxon>Pseudomonadati</taxon>
        <taxon>Bdellovibrionota</taxon>
        <taxon>Bdellovibrionia</taxon>
        <taxon>Bdellovibrionales</taxon>
        <taxon>Pseudobdellovibrionaceae</taxon>
        <taxon>Micavibrio</taxon>
    </lineage>
</organism>
<proteinExistence type="predicted"/>
<evidence type="ECO:0000313" key="4">
    <source>
        <dbReference type="Proteomes" id="UP000249417"/>
    </source>
</evidence>
<dbReference type="SMART" id="SM00671">
    <property type="entry name" value="SEL1"/>
    <property type="match status" value="4"/>
</dbReference>
<name>A0A2W5N2P8_9BACT</name>
<dbReference type="AlphaFoldDB" id="A0A2W5N2P8"/>
<dbReference type="Gene3D" id="1.25.40.10">
    <property type="entry name" value="Tetratricopeptide repeat domain"/>
    <property type="match status" value="1"/>
</dbReference>
<dbReference type="Proteomes" id="UP000249417">
    <property type="component" value="Unassembled WGS sequence"/>
</dbReference>
<feature type="compositionally biased region" description="Low complexity" evidence="1">
    <location>
        <begin position="140"/>
        <end position="158"/>
    </location>
</feature>
<feature type="transmembrane region" description="Helical" evidence="2">
    <location>
        <begin position="12"/>
        <end position="29"/>
    </location>
</feature>
<feature type="compositionally biased region" description="Low complexity" evidence="1">
    <location>
        <begin position="92"/>
        <end position="105"/>
    </location>
</feature>
<dbReference type="InterPro" id="IPR011990">
    <property type="entry name" value="TPR-like_helical_dom_sf"/>
</dbReference>
<sequence length="410" mass="43226">MPWWRKSVRMQTVGMGAMITAALLFGWTINQIQQPDVPKIAVLENGGLARLNLADNTWEPVSTGTQNPQTPVAPSVEADATLTPVQAKSEEPAPQETPAEQTPAAQDALNASDEDLMKALEEDPDALAKQLNEIAPGAQAPVETPAEPPAKAAAAPTAGSTYNPLQSLGPKAFAQDPQLANLIAKEKGRQELSARIPQDASLPAPMRELQAQAYAGVPEAQHDLAAIYTAGRGGVTQNFDKAALWFREAADQKIANAAYNLGVLYHQGLGVDKDLDRALYWYREAAKQGHPEAQYNLGIASIEGIGTQYDAPLAAAFFESAANQGVNEAAYNLGLIYENGLVGGGAKPEDALLWYKIAADGGSADAKAALMQLSSSLRIEGKNLDAAIAKQQAAYKAAKGRVAGPLKQGA</sequence>
<dbReference type="Pfam" id="PF08238">
    <property type="entry name" value="Sel1"/>
    <property type="match status" value="4"/>
</dbReference>
<dbReference type="EMBL" id="QFQB01000023">
    <property type="protein sequence ID" value="PZQ46659.1"/>
    <property type="molecule type" value="Genomic_DNA"/>
</dbReference>
<keyword evidence="2" id="KW-0812">Transmembrane</keyword>
<protein>
    <recommendedName>
        <fullName evidence="5">Sel1 repeat family protein</fullName>
    </recommendedName>
</protein>
<dbReference type="PANTHER" id="PTHR45011">
    <property type="entry name" value="DAP3-BINDING CELL DEATH ENHANCER 1"/>
    <property type="match status" value="1"/>
</dbReference>
<evidence type="ECO:0000256" key="1">
    <source>
        <dbReference type="SAM" id="MobiDB-lite"/>
    </source>
</evidence>
<dbReference type="SUPFAM" id="SSF81901">
    <property type="entry name" value="HCP-like"/>
    <property type="match status" value="1"/>
</dbReference>
<keyword evidence="2" id="KW-1133">Transmembrane helix</keyword>
<reference evidence="3 4" key="1">
    <citation type="submission" date="2017-08" db="EMBL/GenBank/DDBJ databases">
        <title>Infants hospitalized years apart are colonized by the same room-sourced microbial strains.</title>
        <authorList>
            <person name="Brooks B."/>
            <person name="Olm M.R."/>
            <person name="Firek B.A."/>
            <person name="Baker R."/>
            <person name="Thomas B.C."/>
            <person name="Morowitz M.J."/>
            <person name="Banfield J.F."/>
        </authorList>
    </citation>
    <scope>NUCLEOTIDE SEQUENCE [LARGE SCALE GENOMIC DNA]</scope>
    <source>
        <strain evidence="3">S2_005_002_R2_29</strain>
    </source>
</reference>
<feature type="region of interest" description="Disordered" evidence="1">
    <location>
        <begin position="85"/>
        <end position="105"/>
    </location>
</feature>
<keyword evidence="2" id="KW-0472">Membrane</keyword>
<evidence type="ECO:0000256" key="2">
    <source>
        <dbReference type="SAM" id="Phobius"/>
    </source>
</evidence>
<dbReference type="PANTHER" id="PTHR45011:SF1">
    <property type="entry name" value="DAP3-BINDING CELL DEATH ENHANCER 1"/>
    <property type="match status" value="1"/>
</dbReference>
<dbReference type="InterPro" id="IPR052748">
    <property type="entry name" value="ISR_Activator"/>
</dbReference>
<gene>
    <name evidence="3" type="ORF">DI551_04725</name>
</gene>
<evidence type="ECO:0008006" key="5">
    <source>
        <dbReference type="Google" id="ProtNLM"/>
    </source>
</evidence>
<accession>A0A2W5N2P8</accession>
<feature type="region of interest" description="Disordered" evidence="1">
    <location>
        <begin position="140"/>
        <end position="170"/>
    </location>
</feature>
<comment type="caution">
    <text evidence="3">The sequence shown here is derived from an EMBL/GenBank/DDBJ whole genome shotgun (WGS) entry which is preliminary data.</text>
</comment>
<evidence type="ECO:0000313" key="3">
    <source>
        <dbReference type="EMBL" id="PZQ46659.1"/>
    </source>
</evidence>